<evidence type="ECO:0000313" key="2">
    <source>
        <dbReference type="Proteomes" id="UP000094580"/>
    </source>
</evidence>
<dbReference type="InterPro" id="IPR007804">
    <property type="entry name" value="GvpG"/>
</dbReference>
<gene>
    <name evidence="1" type="ORF">BED47_20650</name>
</gene>
<organism evidence="1 2">
    <name type="scientific">Gottfriedia luciferensis</name>
    <dbReference type="NCBI Taxonomy" id="178774"/>
    <lineage>
        <taxon>Bacteria</taxon>
        <taxon>Bacillati</taxon>
        <taxon>Bacillota</taxon>
        <taxon>Bacilli</taxon>
        <taxon>Bacillales</taxon>
        <taxon>Bacillaceae</taxon>
        <taxon>Gottfriedia</taxon>
    </lineage>
</organism>
<comment type="caution">
    <text evidence="1">The sequence shown here is derived from an EMBL/GenBank/DDBJ whole genome shotgun (WGS) entry which is preliminary data.</text>
</comment>
<proteinExistence type="predicted"/>
<dbReference type="Proteomes" id="UP000094580">
    <property type="component" value="Unassembled WGS sequence"/>
</dbReference>
<sequence length="78" mass="9293">MIFKALAFPLKSIILLGEKIKEEADRVLFDSKTIEQQLVRLQMMYELGEISEDIYEQQEEELLLRYQVAKMKEREVGR</sequence>
<protein>
    <submittedName>
        <fullName evidence="1">Gas vesicle protein GvpG</fullName>
    </submittedName>
</protein>
<evidence type="ECO:0000313" key="1">
    <source>
        <dbReference type="EMBL" id="ODG92199.1"/>
    </source>
</evidence>
<reference evidence="1 2" key="1">
    <citation type="submission" date="2016-07" db="EMBL/GenBank/DDBJ databases">
        <authorList>
            <person name="Townsley L."/>
            <person name="Shank E.A."/>
        </authorList>
    </citation>
    <scope>NUCLEOTIDE SEQUENCE [LARGE SCALE GENOMIC DNA]</scope>
    <source>
        <strain evidence="1 2">CH01</strain>
    </source>
</reference>
<name>A0ABX2ZUY3_9BACI</name>
<accession>A0ABX2ZUY3</accession>
<keyword evidence="2" id="KW-1185">Reference proteome</keyword>
<dbReference type="EMBL" id="MDKC01000010">
    <property type="protein sequence ID" value="ODG92199.1"/>
    <property type="molecule type" value="Genomic_DNA"/>
</dbReference>
<dbReference type="RefSeq" id="WP_069033484.1">
    <property type="nucleotide sequence ID" value="NZ_MDKC01000010.1"/>
</dbReference>
<dbReference type="Pfam" id="PF05120">
    <property type="entry name" value="GvpG"/>
    <property type="match status" value="1"/>
</dbReference>